<dbReference type="Proteomes" id="UP000624709">
    <property type="component" value="Unassembled WGS sequence"/>
</dbReference>
<reference evidence="1 2" key="1">
    <citation type="submission" date="2021-01" db="EMBL/GenBank/DDBJ databases">
        <title>Whole genome shotgun sequence of Actinoplanes palleronii NBRC 14916.</title>
        <authorList>
            <person name="Komaki H."/>
            <person name="Tamura T."/>
        </authorList>
    </citation>
    <scope>NUCLEOTIDE SEQUENCE [LARGE SCALE GENOMIC DNA]</scope>
    <source>
        <strain evidence="1 2">NBRC 14916</strain>
    </source>
</reference>
<proteinExistence type="predicted"/>
<name>A0ABQ4BJB7_9ACTN</name>
<keyword evidence="2" id="KW-1185">Reference proteome</keyword>
<comment type="caution">
    <text evidence="1">The sequence shown here is derived from an EMBL/GenBank/DDBJ whole genome shotgun (WGS) entry which is preliminary data.</text>
</comment>
<evidence type="ECO:0000313" key="1">
    <source>
        <dbReference type="EMBL" id="GIE70777.1"/>
    </source>
</evidence>
<sequence length="146" mass="16589">MNTFTGWRSVGRAMRWARQQDRVQFERTRLDDAGQILFTWTAGEESVYVDFVSGGDPAELTFETVGASINHAYFDDGGTVLRVLAVLGLVPTELAEVRDERYGRCVKCKQLLRFATGHQFWGDRWVHVYGDAWMSRIDGHVAEVAE</sequence>
<dbReference type="EMBL" id="BOMS01000110">
    <property type="protein sequence ID" value="GIE70777.1"/>
    <property type="molecule type" value="Genomic_DNA"/>
</dbReference>
<evidence type="ECO:0000313" key="2">
    <source>
        <dbReference type="Proteomes" id="UP000624709"/>
    </source>
</evidence>
<organism evidence="1 2">
    <name type="scientific">Actinoplanes palleronii</name>
    <dbReference type="NCBI Taxonomy" id="113570"/>
    <lineage>
        <taxon>Bacteria</taxon>
        <taxon>Bacillati</taxon>
        <taxon>Actinomycetota</taxon>
        <taxon>Actinomycetes</taxon>
        <taxon>Micromonosporales</taxon>
        <taxon>Micromonosporaceae</taxon>
        <taxon>Actinoplanes</taxon>
    </lineage>
</organism>
<protein>
    <submittedName>
        <fullName evidence="1">Uncharacterized protein</fullName>
    </submittedName>
</protein>
<gene>
    <name evidence="1" type="ORF">Apa02nite_068850</name>
</gene>
<dbReference type="RefSeq" id="WP_203828776.1">
    <property type="nucleotide sequence ID" value="NZ_BAAATY010000018.1"/>
</dbReference>
<accession>A0ABQ4BJB7</accession>